<organism evidence="8 9">
    <name type="scientific">Symbiodinium natans</name>
    <dbReference type="NCBI Taxonomy" id="878477"/>
    <lineage>
        <taxon>Eukaryota</taxon>
        <taxon>Sar</taxon>
        <taxon>Alveolata</taxon>
        <taxon>Dinophyceae</taxon>
        <taxon>Suessiales</taxon>
        <taxon>Symbiodiniaceae</taxon>
        <taxon>Symbiodinium</taxon>
    </lineage>
</organism>
<feature type="domain" description="Arf-GAP" evidence="7">
    <location>
        <begin position="1"/>
        <end position="76"/>
    </location>
</feature>
<dbReference type="GO" id="GO:0030100">
    <property type="term" value="P:regulation of endocytosis"/>
    <property type="evidence" value="ECO:0007669"/>
    <property type="project" value="TreeGrafter"/>
</dbReference>
<dbReference type="GO" id="GO:0008270">
    <property type="term" value="F:zinc ion binding"/>
    <property type="evidence" value="ECO:0007669"/>
    <property type="project" value="UniProtKB-KW"/>
</dbReference>
<evidence type="ECO:0000256" key="1">
    <source>
        <dbReference type="ARBA" id="ARBA00022468"/>
    </source>
</evidence>
<evidence type="ECO:0000256" key="2">
    <source>
        <dbReference type="ARBA" id="ARBA00022723"/>
    </source>
</evidence>
<dbReference type="PRINTS" id="PR00405">
    <property type="entry name" value="REVINTRACTNG"/>
</dbReference>
<dbReference type="InterPro" id="IPR001164">
    <property type="entry name" value="ArfGAP_dom"/>
</dbReference>
<name>A0A812MNW1_9DINO</name>
<comment type="caution">
    <text evidence="8">The sequence shown here is derived from an EMBL/GenBank/DDBJ whole genome shotgun (WGS) entry which is preliminary data.</text>
</comment>
<keyword evidence="1" id="KW-0343">GTPase activation</keyword>
<proteinExistence type="predicted"/>
<keyword evidence="3 5" id="KW-0863">Zinc-finger</keyword>
<sequence>MKKTGRNRQCFDCGVADVTWASPKLGTFICVTCSDVHRAAGAHITCVKNFTTYLWSPDEVELMRAVGNNRAKEIFRPSSDLSWQPAESKEQKVRQCTKLYGTEKAQLAVKRHIEAATAAAGPGAKAPAQGMGYASQAPDWLGDWPSEKPVANGLASRDVGNDWHDLIDLFPPSAAHSAPPSKGGDAGTPFQGNAMTAKATEHEKDPCPDALGDVRAHSSCPQGEDAKYRQHLVSPFFAPSQCCVAFSHIARVNLAQDFWSSVNWDELLK</sequence>
<dbReference type="Gene3D" id="1.10.220.150">
    <property type="entry name" value="Arf GTPase activating protein"/>
    <property type="match status" value="1"/>
</dbReference>
<dbReference type="PANTHER" id="PTHR46395">
    <property type="entry name" value="ADP-RIBOSYLATION FACTOR GTPASE-ACTIVATING PROTEIN 1"/>
    <property type="match status" value="1"/>
</dbReference>
<keyword evidence="9" id="KW-1185">Reference proteome</keyword>
<evidence type="ECO:0000256" key="3">
    <source>
        <dbReference type="ARBA" id="ARBA00022771"/>
    </source>
</evidence>
<dbReference type="PROSITE" id="PS50115">
    <property type="entry name" value="ARFGAP"/>
    <property type="match status" value="1"/>
</dbReference>
<dbReference type="SUPFAM" id="SSF57863">
    <property type="entry name" value="ArfGap/RecO-like zinc finger"/>
    <property type="match status" value="1"/>
</dbReference>
<gene>
    <name evidence="8" type="primary">AGD9</name>
    <name evidence="8" type="ORF">SNAT2548_LOCUS13774</name>
</gene>
<evidence type="ECO:0000313" key="9">
    <source>
        <dbReference type="Proteomes" id="UP000604046"/>
    </source>
</evidence>
<dbReference type="GO" id="GO:0005096">
    <property type="term" value="F:GTPase activator activity"/>
    <property type="evidence" value="ECO:0007669"/>
    <property type="project" value="UniProtKB-KW"/>
</dbReference>
<protein>
    <submittedName>
        <fullName evidence="8">AGD9 protein</fullName>
    </submittedName>
</protein>
<dbReference type="EMBL" id="CAJNDS010001502">
    <property type="protein sequence ID" value="CAE7262529.1"/>
    <property type="molecule type" value="Genomic_DNA"/>
</dbReference>
<reference evidence="8" key="1">
    <citation type="submission" date="2021-02" db="EMBL/GenBank/DDBJ databases">
        <authorList>
            <person name="Dougan E. K."/>
            <person name="Rhodes N."/>
            <person name="Thang M."/>
            <person name="Chan C."/>
        </authorList>
    </citation>
    <scope>NUCLEOTIDE SEQUENCE</scope>
</reference>
<evidence type="ECO:0000259" key="7">
    <source>
        <dbReference type="PROSITE" id="PS50115"/>
    </source>
</evidence>
<dbReference type="OrthoDB" id="413660at2759"/>
<dbReference type="GO" id="GO:0032012">
    <property type="term" value="P:regulation of ARF protein signal transduction"/>
    <property type="evidence" value="ECO:0007669"/>
    <property type="project" value="TreeGrafter"/>
</dbReference>
<dbReference type="PANTHER" id="PTHR46395:SF1">
    <property type="entry name" value="ADP-RIBOSYLATION FACTOR GTPASE-ACTIVATING PROTEIN 1"/>
    <property type="match status" value="1"/>
</dbReference>
<dbReference type="Pfam" id="PF01412">
    <property type="entry name" value="ArfGap"/>
    <property type="match status" value="1"/>
</dbReference>
<accession>A0A812MNW1</accession>
<evidence type="ECO:0000256" key="6">
    <source>
        <dbReference type="SAM" id="MobiDB-lite"/>
    </source>
</evidence>
<keyword evidence="2" id="KW-0479">Metal-binding</keyword>
<dbReference type="InterPro" id="IPR038508">
    <property type="entry name" value="ArfGAP_dom_sf"/>
</dbReference>
<dbReference type="SMART" id="SM00105">
    <property type="entry name" value="ArfGap"/>
    <property type="match status" value="1"/>
</dbReference>
<feature type="compositionally biased region" description="Low complexity" evidence="6">
    <location>
        <begin position="171"/>
        <end position="181"/>
    </location>
</feature>
<keyword evidence="4" id="KW-0862">Zinc</keyword>
<evidence type="ECO:0000256" key="5">
    <source>
        <dbReference type="PROSITE-ProRule" id="PRU00288"/>
    </source>
</evidence>
<dbReference type="InterPro" id="IPR037278">
    <property type="entry name" value="ARFGAP/RecO"/>
</dbReference>
<dbReference type="AlphaFoldDB" id="A0A812MNW1"/>
<evidence type="ECO:0000313" key="8">
    <source>
        <dbReference type="EMBL" id="CAE7262529.1"/>
    </source>
</evidence>
<dbReference type="GO" id="GO:0000139">
    <property type="term" value="C:Golgi membrane"/>
    <property type="evidence" value="ECO:0007669"/>
    <property type="project" value="TreeGrafter"/>
</dbReference>
<evidence type="ECO:0000256" key="4">
    <source>
        <dbReference type="ARBA" id="ARBA00022833"/>
    </source>
</evidence>
<feature type="region of interest" description="Disordered" evidence="6">
    <location>
        <begin position="170"/>
        <end position="192"/>
    </location>
</feature>
<dbReference type="Proteomes" id="UP000604046">
    <property type="component" value="Unassembled WGS sequence"/>
</dbReference>